<evidence type="ECO:0000313" key="1">
    <source>
        <dbReference type="EMBL" id="CAJ2631448.1"/>
    </source>
</evidence>
<organism evidence="1 2">
    <name type="scientific">Trifolium pratense</name>
    <name type="common">Red clover</name>
    <dbReference type="NCBI Taxonomy" id="57577"/>
    <lineage>
        <taxon>Eukaryota</taxon>
        <taxon>Viridiplantae</taxon>
        <taxon>Streptophyta</taxon>
        <taxon>Embryophyta</taxon>
        <taxon>Tracheophyta</taxon>
        <taxon>Spermatophyta</taxon>
        <taxon>Magnoliopsida</taxon>
        <taxon>eudicotyledons</taxon>
        <taxon>Gunneridae</taxon>
        <taxon>Pentapetalae</taxon>
        <taxon>rosids</taxon>
        <taxon>fabids</taxon>
        <taxon>Fabales</taxon>
        <taxon>Fabaceae</taxon>
        <taxon>Papilionoideae</taxon>
        <taxon>50 kb inversion clade</taxon>
        <taxon>NPAAA clade</taxon>
        <taxon>Hologalegina</taxon>
        <taxon>IRL clade</taxon>
        <taxon>Trifolieae</taxon>
        <taxon>Trifolium</taxon>
    </lineage>
</organism>
<keyword evidence="2" id="KW-1185">Reference proteome</keyword>
<accession>A0ACB0II17</accession>
<evidence type="ECO:0000313" key="2">
    <source>
        <dbReference type="Proteomes" id="UP001177021"/>
    </source>
</evidence>
<sequence length="430" mass="47804">MHSSSSPVLPTLMESKCMKPPDSFHCSPGRGLNTNPTSMQAASLNPIRSVRPVFSTTVECPGGIPFSPISQHDKQYQDSPFASQTLGDNVSSETHSTAFTSHPQQNDDISWGPDPLQDILSFPELFSVQNDPVENSAACYMNDDNVKKSDFGEWVEQLMTIDDTLHPNWNQLLGDDNAAEPTPKAMQVSQKPHTPSAEVNILCNSASASTASQSKPRMRWSPELHEAFVEAVNQLGGSDKATPKGVLNLMNVEGLTIYHVKSHLQKYRTARYKPESPEETSEKKMSSIEEMKSLDLKTSKGITEALRLQMELQKRLHEQLEIQRKLQIQIENQGKHLEMMFEKQKLIVDNKGSTTSNAPSSALLDTALPSPVDNSKTSNDERGKLRCNTEESSQDASKKEMVDEAEVTNEHERVDDQFSDVPPTKRAKIQ</sequence>
<protein>
    <submittedName>
        <fullName evidence="1">Uncharacterized protein</fullName>
    </submittedName>
</protein>
<comment type="caution">
    <text evidence="1">The sequence shown here is derived from an EMBL/GenBank/DDBJ whole genome shotgun (WGS) entry which is preliminary data.</text>
</comment>
<reference evidence="1" key="1">
    <citation type="submission" date="2023-10" db="EMBL/GenBank/DDBJ databases">
        <authorList>
            <person name="Rodriguez Cubillos JULIANA M."/>
            <person name="De Vega J."/>
        </authorList>
    </citation>
    <scope>NUCLEOTIDE SEQUENCE</scope>
</reference>
<proteinExistence type="predicted"/>
<dbReference type="Proteomes" id="UP001177021">
    <property type="component" value="Unassembled WGS sequence"/>
</dbReference>
<gene>
    <name evidence="1" type="ORF">MILVUS5_LOCUS2985</name>
</gene>
<dbReference type="EMBL" id="CASHSV030000001">
    <property type="protein sequence ID" value="CAJ2631448.1"/>
    <property type="molecule type" value="Genomic_DNA"/>
</dbReference>
<name>A0ACB0II17_TRIPR</name>